<dbReference type="InterPro" id="IPR028082">
    <property type="entry name" value="Peripla_BP_I"/>
</dbReference>
<dbReference type="CDD" id="cd06354">
    <property type="entry name" value="PBP1_PrnA-like"/>
    <property type="match status" value="1"/>
</dbReference>
<dbReference type="EMBL" id="UOEK01000496">
    <property type="protein sequence ID" value="VAW08826.1"/>
    <property type="molecule type" value="Genomic_DNA"/>
</dbReference>
<keyword evidence="4" id="KW-0732">Signal</keyword>
<dbReference type="PANTHER" id="PTHR34296">
    <property type="entry name" value="TRANSCRIPTIONAL ACTIVATOR PROTEIN MED"/>
    <property type="match status" value="1"/>
</dbReference>
<dbReference type="Gene3D" id="3.40.50.2300">
    <property type="match status" value="1"/>
</dbReference>
<dbReference type="Pfam" id="PF02608">
    <property type="entry name" value="Bmp"/>
    <property type="match status" value="1"/>
</dbReference>
<evidence type="ECO:0000256" key="6">
    <source>
        <dbReference type="ARBA" id="ARBA00023288"/>
    </source>
</evidence>
<name>A0A3B0TP32_9ZZZZ</name>
<evidence type="ECO:0000256" key="5">
    <source>
        <dbReference type="ARBA" id="ARBA00023136"/>
    </source>
</evidence>
<protein>
    <recommendedName>
        <fullName evidence="7">ABC transporter substrate-binding protein PnrA-like domain-containing protein</fullName>
    </recommendedName>
</protein>
<evidence type="ECO:0000256" key="2">
    <source>
        <dbReference type="ARBA" id="ARBA00008610"/>
    </source>
</evidence>
<keyword evidence="5" id="KW-0472">Membrane</keyword>
<dbReference type="AlphaFoldDB" id="A0A3B0TP32"/>
<proteinExistence type="inferred from homology"/>
<keyword evidence="6" id="KW-0449">Lipoprotein</keyword>
<comment type="similarity">
    <text evidence="2">Belongs to the BMP lipoprotein family.</text>
</comment>
<comment type="subcellular location">
    <subcellularLocation>
        <location evidence="1">Cell membrane</location>
        <topology evidence="1">Lipid-anchor</topology>
    </subcellularLocation>
</comment>
<accession>A0A3B0TP32</accession>
<organism evidence="8">
    <name type="scientific">hydrothermal vent metagenome</name>
    <dbReference type="NCBI Taxonomy" id="652676"/>
    <lineage>
        <taxon>unclassified sequences</taxon>
        <taxon>metagenomes</taxon>
        <taxon>ecological metagenomes</taxon>
    </lineage>
</organism>
<evidence type="ECO:0000256" key="3">
    <source>
        <dbReference type="ARBA" id="ARBA00022475"/>
    </source>
</evidence>
<dbReference type="InterPro" id="IPR050957">
    <property type="entry name" value="BMP_lipoprotein"/>
</dbReference>
<sequence length="197" mass="19951">GVVAGLMTKSNQIGFIGGLEIPLIKKFEVGFRAGVMSVNPDAVVSVNYAGDFGDPARGKEIAISQYSSGVDVIFHAAGGTGLGLFQAAIEQGPGAWAIGVDADQLALAPDNVLTSMMKRVDIAVFDTIKAAVEGNFTGGPQVFGLAEGGVGLSPTSSTNTPADVIAKAEAFAAQIIAGDIVVPTNDDELASFTPPSP</sequence>
<keyword evidence="3" id="KW-1003">Cell membrane</keyword>
<dbReference type="PANTHER" id="PTHR34296:SF2">
    <property type="entry name" value="ABC TRANSPORTER GUANOSINE-BINDING PROTEIN NUPN"/>
    <property type="match status" value="1"/>
</dbReference>
<dbReference type="GO" id="GO:0005886">
    <property type="term" value="C:plasma membrane"/>
    <property type="evidence" value="ECO:0007669"/>
    <property type="project" value="UniProtKB-SubCell"/>
</dbReference>
<evidence type="ECO:0000259" key="7">
    <source>
        <dbReference type="Pfam" id="PF02608"/>
    </source>
</evidence>
<feature type="non-terminal residue" evidence="8">
    <location>
        <position position="1"/>
    </location>
</feature>
<evidence type="ECO:0000313" key="8">
    <source>
        <dbReference type="EMBL" id="VAW08826.1"/>
    </source>
</evidence>
<evidence type="ECO:0000256" key="4">
    <source>
        <dbReference type="ARBA" id="ARBA00022729"/>
    </source>
</evidence>
<reference evidence="8" key="1">
    <citation type="submission" date="2018-06" db="EMBL/GenBank/DDBJ databases">
        <authorList>
            <person name="Zhirakovskaya E."/>
        </authorList>
    </citation>
    <scope>NUCLEOTIDE SEQUENCE</scope>
</reference>
<gene>
    <name evidence="8" type="ORF">MNBD_ACTINO02-1814</name>
</gene>
<feature type="domain" description="ABC transporter substrate-binding protein PnrA-like" evidence="7">
    <location>
        <begin position="1"/>
        <end position="185"/>
    </location>
</feature>
<dbReference type="InterPro" id="IPR003760">
    <property type="entry name" value="PnrA-like"/>
</dbReference>
<dbReference type="SUPFAM" id="SSF53822">
    <property type="entry name" value="Periplasmic binding protein-like I"/>
    <property type="match status" value="1"/>
</dbReference>
<evidence type="ECO:0000256" key="1">
    <source>
        <dbReference type="ARBA" id="ARBA00004193"/>
    </source>
</evidence>